<keyword evidence="4" id="KW-0032">Aminotransferase</keyword>
<dbReference type="InterPro" id="IPR015422">
    <property type="entry name" value="PyrdxlP-dep_Trfase_small"/>
</dbReference>
<keyword evidence="11" id="KW-1185">Reference proteome</keyword>
<dbReference type="InterPro" id="IPR024169">
    <property type="entry name" value="SP_NH2Trfase/AEP_transaminase"/>
</dbReference>
<dbReference type="GO" id="GO:0005777">
    <property type="term" value="C:peroxisome"/>
    <property type="evidence" value="ECO:0007669"/>
    <property type="project" value="TreeGrafter"/>
</dbReference>
<gene>
    <name evidence="10" type="ORF">O181_030692</name>
</gene>
<dbReference type="Pfam" id="PF00266">
    <property type="entry name" value="Aminotran_5"/>
    <property type="match status" value="1"/>
</dbReference>
<comment type="similarity">
    <text evidence="2">Belongs to the class-V pyridoxal-phosphate-dependent aminotransferase family.</text>
</comment>
<evidence type="ECO:0000256" key="5">
    <source>
        <dbReference type="ARBA" id="ARBA00022679"/>
    </source>
</evidence>
<comment type="cofactor">
    <cofactor evidence="1 8">
        <name>pyridoxal 5'-phosphate</name>
        <dbReference type="ChEBI" id="CHEBI:597326"/>
    </cofactor>
</comment>
<evidence type="ECO:0000256" key="2">
    <source>
        <dbReference type="ARBA" id="ARBA00009236"/>
    </source>
</evidence>
<dbReference type="Gene3D" id="3.90.1150.10">
    <property type="entry name" value="Aspartate Aminotransferase, domain 1"/>
    <property type="match status" value="1"/>
</dbReference>
<sequence>MSSGFNQNPHKLLVIPGPIEVSNDVLLANASASVSHVSADFVKIFQQTLMLLLRLLYTSPEANSQAFVVSGSGTLGWDMVATNLIETGERALVLNNGYFGDSFKDCLEIYGAKVDTIQAELGHTVTPEQLEQHLKQTNGSAYKLITITHCDTSTGVLANVQGLAEIIKRVAPKTLVILDSVCSVASEEIKFDDWGLDVVLSASQKGLGTPPGLCIIVASNRAIKTFESRRSPAGSYYASWKNWLPIMRAYQNGSPAYFATPPTNLITALHQSLSIILKTPSLSLEERFERHKQASHQVKEAVKRLGLKQLPVNEKSSANGMTAVYLPEGIKPGDVVGKMLTKDLVIAGGLHKACKDRYIRIGHMGLTAVDHQRGDIALIVKGLTETFSELRASL</sequence>
<evidence type="ECO:0000313" key="11">
    <source>
        <dbReference type="Proteomes" id="UP000765509"/>
    </source>
</evidence>
<proteinExistence type="inferred from homology"/>
<dbReference type="SUPFAM" id="SSF53383">
    <property type="entry name" value="PLP-dependent transferases"/>
    <property type="match status" value="1"/>
</dbReference>
<dbReference type="PANTHER" id="PTHR21152:SF24">
    <property type="entry name" value="ALANINE--GLYOXYLATE AMINOTRANSFERASE 1"/>
    <property type="match status" value="1"/>
</dbReference>
<organism evidence="10 11">
    <name type="scientific">Austropuccinia psidii MF-1</name>
    <dbReference type="NCBI Taxonomy" id="1389203"/>
    <lineage>
        <taxon>Eukaryota</taxon>
        <taxon>Fungi</taxon>
        <taxon>Dikarya</taxon>
        <taxon>Basidiomycota</taxon>
        <taxon>Pucciniomycotina</taxon>
        <taxon>Pucciniomycetes</taxon>
        <taxon>Pucciniales</taxon>
        <taxon>Sphaerophragmiaceae</taxon>
        <taxon>Austropuccinia</taxon>
    </lineage>
</organism>
<dbReference type="GO" id="GO:0019265">
    <property type="term" value="P:glycine biosynthetic process, by transamination of glyoxylate"/>
    <property type="evidence" value="ECO:0007669"/>
    <property type="project" value="TreeGrafter"/>
</dbReference>
<accession>A0A9Q3H4N5</accession>
<dbReference type="Proteomes" id="UP000765509">
    <property type="component" value="Unassembled WGS sequence"/>
</dbReference>
<evidence type="ECO:0000256" key="6">
    <source>
        <dbReference type="ARBA" id="ARBA00022898"/>
    </source>
</evidence>
<dbReference type="FunFam" id="3.40.640.10:FF:000027">
    <property type="entry name" value="Serine--pyruvate aminotransferase, mitochondrial"/>
    <property type="match status" value="1"/>
</dbReference>
<keyword evidence="6 8" id="KW-0663">Pyridoxal phosphate</keyword>
<evidence type="ECO:0000256" key="4">
    <source>
        <dbReference type="ARBA" id="ARBA00022576"/>
    </source>
</evidence>
<dbReference type="AlphaFoldDB" id="A0A9Q3H4N5"/>
<dbReference type="OrthoDB" id="7403325at2759"/>
<evidence type="ECO:0000256" key="7">
    <source>
        <dbReference type="PIRSR" id="PIRSR000524-1"/>
    </source>
</evidence>
<evidence type="ECO:0000256" key="1">
    <source>
        <dbReference type="ARBA" id="ARBA00001933"/>
    </source>
</evidence>
<dbReference type="GO" id="GO:0004760">
    <property type="term" value="F:L-serine-pyruvate transaminase activity"/>
    <property type="evidence" value="ECO:0007669"/>
    <property type="project" value="TreeGrafter"/>
</dbReference>
<name>A0A9Q3H4N5_9BASI</name>
<reference evidence="10" key="1">
    <citation type="submission" date="2021-03" db="EMBL/GenBank/DDBJ databases">
        <title>Draft genome sequence of rust myrtle Austropuccinia psidii MF-1, a brazilian biotype.</title>
        <authorList>
            <person name="Quecine M.C."/>
            <person name="Pachon D.M.R."/>
            <person name="Bonatelli M.L."/>
            <person name="Correr F.H."/>
            <person name="Franceschini L.M."/>
            <person name="Leite T.F."/>
            <person name="Margarido G.R.A."/>
            <person name="Almeida C.A."/>
            <person name="Ferrarezi J.A."/>
            <person name="Labate C.A."/>
        </authorList>
    </citation>
    <scope>NUCLEOTIDE SEQUENCE</scope>
    <source>
        <strain evidence="10">MF-1</strain>
    </source>
</reference>
<dbReference type="InterPro" id="IPR015421">
    <property type="entry name" value="PyrdxlP-dep_Trfase_major"/>
</dbReference>
<evidence type="ECO:0000313" key="10">
    <source>
        <dbReference type="EMBL" id="MBW0490977.1"/>
    </source>
</evidence>
<keyword evidence="5" id="KW-0808">Transferase</keyword>
<evidence type="ECO:0000259" key="9">
    <source>
        <dbReference type="Pfam" id="PF00266"/>
    </source>
</evidence>
<feature type="modified residue" description="N6-(pyridoxal phosphate)lysine" evidence="8">
    <location>
        <position position="205"/>
    </location>
</feature>
<feature type="binding site" evidence="7">
    <location>
        <position position="360"/>
    </location>
    <ligand>
        <name>substrate</name>
    </ligand>
</feature>
<dbReference type="EC" id="2.6.1.44" evidence="3"/>
<dbReference type="GO" id="GO:0008453">
    <property type="term" value="F:alanine-glyoxylate transaminase activity"/>
    <property type="evidence" value="ECO:0007669"/>
    <property type="project" value="UniProtKB-EC"/>
</dbReference>
<protein>
    <recommendedName>
        <fullName evidence="3">alanine--glyoxylate transaminase</fullName>
        <ecNumber evidence="3">2.6.1.44</ecNumber>
    </recommendedName>
</protein>
<dbReference type="EMBL" id="AVOT02010851">
    <property type="protein sequence ID" value="MBW0490977.1"/>
    <property type="molecule type" value="Genomic_DNA"/>
</dbReference>
<dbReference type="InterPro" id="IPR000192">
    <property type="entry name" value="Aminotrans_V_dom"/>
</dbReference>
<comment type="caution">
    <text evidence="10">The sequence shown here is derived from an EMBL/GenBank/DDBJ whole genome shotgun (WGS) entry which is preliminary data.</text>
</comment>
<dbReference type="PANTHER" id="PTHR21152">
    <property type="entry name" value="AMINOTRANSFERASE CLASS V"/>
    <property type="match status" value="1"/>
</dbReference>
<dbReference type="PIRSF" id="PIRSF000524">
    <property type="entry name" value="SPT"/>
    <property type="match status" value="1"/>
</dbReference>
<evidence type="ECO:0000256" key="3">
    <source>
        <dbReference type="ARBA" id="ARBA00013049"/>
    </source>
</evidence>
<dbReference type="FunFam" id="3.90.1150.10:FF:000049">
    <property type="entry name" value="Alanine-glyoxylate aminotransferase 1"/>
    <property type="match status" value="1"/>
</dbReference>
<dbReference type="Gene3D" id="3.40.640.10">
    <property type="entry name" value="Type I PLP-dependent aspartate aminotransferase-like (Major domain)"/>
    <property type="match status" value="1"/>
</dbReference>
<evidence type="ECO:0000256" key="8">
    <source>
        <dbReference type="PIRSR" id="PIRSR000524-50"/>
    </source>
</evidence>
<dbReference type="InterPro" id="IPR015424">
    <property type="entry name" value="PyrdxlP-dep_Trfase"/>
</dbReference>
<feature type="domain" description="Aminotransferase class V" evidence="9">
    <location>
        <begin position="28"/>
        <end position="352"/>
    </location>
</feature>